<evidence type="ECO:0008006" key="2">
    <source>
        <dbReference type="Google" id="ProtNLM"/>
    </source>
</evidence>
<evidence type="ECO:0000313" key="1">
    <source>
        <dbReference type="EMBL" id="SFV70087.1"/>
    </source>
</evidence>
<dbReference type="EMBL" id="FPHM01000144">
    <property type="protein sequence ID" value="SFV70087.1"/>
    <property type="molecule type" value="Genomic_DNA"/>
</dbReference>
<accession>A0A1W1CWK1</accession>
<gene>
    <name evidence="1" type="ORF">MNB_SV-13-523</name>
</gene>
<reference evidence="1" key="1">
    <citation type="submission" date="2016-10" db="EMBL/GenBank/DDBJ databases">
        <authorList>
            <person name="de Groot N.N."/>
        </authorList>
    </citation>
    <scope>NUCLEOTIDE SEQUENCE</scope>
</reference>
<protein>
    <recommendedName>
        <fullName evidence="2">Autotransporter adhesin</fullName>
    </recommendedName>
</protein>
<sequence length="234" mass="24443">MKKTILISIVASGMLFATTIDNLNINETSGVDTASTIINATVNQAQVNVDAMGGTISDVDDVNIEQTNSISQSTVGDGEGTVEVNQGETTINNSIISNLGLKSTNTISNGSTINGYMSQVDQGGFIATDSNGTDSTADDVDIDATNSIDDATITNSTVKQSYTTFDSSTVNDMTQVVTNDITNGTSVTNYSTLLQAKTEIDNSQVTTLTLTQDNDVESTSMDSAMLSQGSTIIQ</sequence>
<organism evidence="1">
    <name type="scientific">hydrothermal vent metagenome</name>
    <dbReference type="NCBI Taxonomy" id="652676"/>
    <lineage>
        <taxon>unclassified sequences</taxon>
        <taxon>metagenomes</taxon>
        <taxon>ecological metagenomes</taxon>
    </lineage>
</organism>
<proteinExistence type="predicted"/>
<name>A0A1W1CWK1_9ZZZZ</name>
<dbReference type="AlphaFoldDB" id="A0A1W1CWK1"/>